<sequence length="59" mass="6922">MRYHCNLFDIIVNYLWGVGSNFSSARVFHFPPQGNHSCIIYCSCLVNSFDRAYSTYRSY</sequence>
<accession>A0A7J7LFL5</accession>
<protein>
    <submittedName>
        <fullName evidence="1">Uncharacterized protein</fullName>
    </submittedName>
</protein>
<keyword evidence="2" id="KW-1185">Reference proteome</keyword>
<evidence type="ECO:0000313" key="2">
    <source>
        <dbReference type="Proteomes" id="UP000541444"/>
    </source>
</evidence>
<comment type="caution">
    <text evidence="1">The sequence shown here is derived from an EMBL/GenBank/DDBJ whole genome shotgun (WGS) entry which is preliminary data.</text>
</comment>
<organism evidence="1 2">
    <name type="scientific">Kingdonia uniflora</name>
    <dbReference type="NCBI Taxonomy" id="39325"/>
    <lineage>
        <taxon>Eukaryota</taxon>
        <taxon>Viridiplantae</taxon>
        <taxon>Streptophyta</taxon>
        <taxon>Embryophyta</taxon>
        <taxon>Tracheophyta</taxon>
        <taxon>Spermatophyta</taxon>
        <taxon>Magnoliopsida</taxon>
        <taxon>Ranunculales</taxon>
        <taxon>Circaeasteraceae</taxon>
        <taxon>Kingdonia</taxon>
    </lineage>
</organism>
<proteinExistence type="predicted"/>
<evidence type="ECO:0000313" key="1">
    <source>
        <dbReference type="EMBL" id="KAF6141427.1"/>
    </source>
</evidence>
<dbReference type="Proteomes" id="UP000541444">
    <property type="component" value="Unassembled WGS sequence"/>
</dbReference>
<name>A0A7J7LFL5_9MAGN</name>
<dbReference type="EMBL" id="JACGCM010002327">
    <property type="protein sequence ID" value="KAF6141427.1"/>
    <property type="molecule type" value="Genomic_DNA"/>
</dbReference>
<dbReference type="AlphaFoldDB" id="A0A7J7LFL5"/>
<gene>
    <name evidence="1" type="ORF">GIB67_021243</name>
</gene>
<reference evidence="1 2" key="1">
    <citation type="journal article" date="2020" name="IScience">
        <title>Genome Sequencing of the Endangered Kingdonia uniflora (Circaeasteraceae, Ranunculales) Reveals Potential Mechanisms of Evolutionary Specialization.</title>
        <authorList>
            <person name="Sun Y."/>
            <person name="Deng T."/>
            <person name="Zhang A."/>
            <person name="Moore M.J."/>
            <person name="Landis J.B."/>
            <person name="Lin N."/>
            <person name="Zhang H."/>
            <person name="Zhang X."/>
            <person name="Huang J."/>
            <person name="Zhang X."/>
            <person name="Sun H."/>
            <person name="Wang H."/>
        </authorList>
    </citation>
    <scope>NUCLEOTIDE SEQUENCE [LARGE SCALE GENOMIC DNA]</scope>
    <source>
        <strain evidence="1">TB1705</strain>
        <tissue evidence="1">Leaf</tissue>
    </source>
</reference>